<dbReference type="PANTHER" id="PTHR46825">
    <property type="entry name" value="D-ALANYL-D-ALANINE-CARBOXYPEPTIDASE/ENDOPEPTIDASE AMPH"/>
    <property type="match status" value="1"/>
</dbReference>
<evidence type="ECO:0000259" key="2">
    <source>
        <dbReference type="Pfam" id="PF00144"/>
    </source>
</evidence>
<dbReference type="InterPro" id="IPR050491">
    <property type="entry name" value="AmpC-like"/>
</dbReference>
<accession>A0AAU0MJ26</accession>
<dbReference type="GO" id="GO:0016787">
    <property type="term" value="F:hydrolase activity"/>
    <property type="evidence" value="ECO:0007669"/>
    <property type="project" value="UniProtKB-KW"/>
</dbReference>
<dbReference type="EC" id="3.1.1.103" evidence="3"/>
<dbReference type="KEGG" id="mliy:RYJ27_03510"/>
<reference evidence="3 4" key="1">
    <citation type="submission" date="2023-10" db="EMBL/GenBank/DDBJ databases">
        <title>Y20.</title>
        <authorList>
            <person name="Zhang G."/>
            <person name="Ding Y."/>
        </authorList>
    </citation>
    <scope>NUCLEOTIDE SEQUENCE [LARGE SCALE GENOMIC DNA]</scope>
    <source>
        <strain evidence="3 4">Y20</strain>
    </source>
</reference>
<keyword evidence="4" id="KW-1185">Reference proteome</keyword>
<dbReference type="Pfam" id="PF00144">
    <property type="entry name" value="Beta-lactamase"/>
    <property type="match status" value="1"/>
</dbReference>
<dbReference type="InterPro" id="IPR012338">
    <property type="entry name" value="Beta-lactam/transpept-like"/>
</dbReference>
<dbReference type="InterPro" id="IPR001466">
    <property type="entry name" value="Beta-lactam-related"/>
</dbReference>
<feature type="signal peptide" evidence="1">
    <location>
        <begin position="1"/>
        <end position="24"/>
    </location>
</feature>
<dbReference type="EMBL" id="CP137080">
    <property type="protein sequence ID" value="WOQ70289.1"/>
    <property type="molecule type" value="Genomic_DNA"/>
</dbReference>
<keyword evidence="1" id="KW-0732">Signal</keyword>
<name>A0AAU0MJ26_9MICO</name>
<dbReference type="PANTHER" id="PTHR46825:SF7">
    <property type="entry name" value="D-ALANYL-D-ALANINE CARBOXYPEPTIDASE"/>
    <property type="match status" value="1"/>
</dbReference>
<protein>
    <submittedName>
        <fullName evidence="3">Serine hydrolase domain-containing protein</fullName>
        <ecNumber evidence="3">3.1.1.103</ecNumber>
    </submittedName>
</protein>
<keyword evidence="3" id="KW-0378">Hydrolase</keyword>
<dbReference type="Gene3D" id="3.40.710.10">
    <property type="entry name" value="DD-peptidase/beta-lactamase superfamily"/>
    <property type="match status" value="1"/>
</dbReference>
<dbReference type="SUPFAM" id="SSF56601">
    <property type="entry name" value="beta-lactamase/transpeptidase-like"/>
    <property type="match status" value="1"/>
</dbReference>
<proteinExistence type="predicted"/>
<feature type="chain" id="PRO_5043423208" evidence="1">
    <location>
        <begin position="25"/>
        <end position="375"/>
    </location>
</feature>
<dbReference type="RefSeq" id="WP_330171370.1">
    <property type="nucleotide sequence ID" value="NZ_CP137080.1"/>
</dbReference>
<evidence type="ECO:0000313" key="4">
    <source>
        <dbReference type="Proteomes" id="UP001329313"/>
    </source>
</evidence>
<feature type="domain" description="Beta-lactamase-related" evidence="2">
    <location>
        <begin position="44"/>
        <end position="361"/>
    </location>
</feature>
<sequence>MPVPSRSLRIGAAVAALAAMAAMAGCTAEPEPPVPAPTEPPTLEEAFAGLIDARGVPGGALAIRRGEDTEVIVHGDADDEGTPITEETVFGYRSVTKSFVVTVLLRLAEEGLVDLIVPTTAPEEGVSPADATPWELAAMTAGTPNYSAQPGLIEEITADPERAWEDDDLFDLVRGLPESFAPGTSYEYSNTNTLLVGELVADASMDTWSQAVAELVTEPLGLESVVYPGDGAAPDAAATPFQLTDGAAEPLPAVRASAFSAAGGLFGTAGDLAVWAQALGTGALLEDETFETRLSAFGPTASDPQSPEYDEYGLGIGRIGDWIGHTGNGLGYQALAMYHAESETAVAILLNATGEDGDLPAHLLEDLEELVLEAP</sequence>
<dbReference type="Proteomes" id="UP001329313">
    <property type="component" value="Chromosome"/>
</dbReference>
<evidence type="ECO:0000256" key="1">
    <source>
        <dbReference type="SAM" id="SignalP"/>
    </source>
</evidence>
<gene>
    <name evidence="3" type="ORF">RYJ27_03510</name>
</gene>
<evidence type="ECO:0000313" key="3">
    <source>
        <dbReference type="EMBL" id="WOQ70289.1"/>
    </source>
</evidence>
<organism evidence="3 4">
    <name type="scientific">Microbacterium limosum</name>
    <dbReference type="NCBI Taxonomy" id="3079935"/>
    <lineage>
        <taxon>Bacteria</taxon>
        <taxon>Bacillati</taxon>
        <taxon>Actinomycetota</taxon>
        <taxon>Actinomycetes</taxon>
        <taxon>Micrococcales</taxon>
        <taxon>Microbacteriaceae</taxon>
        <taxon>Microbacterium</taxon>
    </lineage>
</organism>
<dbReference type="AlphaFoldDB" id="A0AAU0MJ26"/>